<dbReference type="PANTHER" id="PTHR43525:SF1">
    <property type="entry name" value="PROTEIN MALY"/>
    <property type="match status" value="1"/>
</dbReference>
<dbReference type="GO" id="GO:0008483">
    <property type="term" value="F:transaminase activity"/>
    <property type="evidence" value="ECO:0007669"/>
    <property type="project" value="UniProtKB-KW"/>
</dbReference>
<evidence type="ECO:0000313" key="8">
    <source>
        <dbReference type="Proteomes" id="UP000009168"/>
    </source>
</evidence>
<dbReference type="InterPro" id="IPR015422">
    <property type="entry name" value="PyrdxlP-dep_Trfase_small"/>
</dbReference>
<evidence type="ECO:0000259" key="6">
    <source>
        <dbReference type="Pfam" id="PF00155"/>
    </source>
</evidence>
<keyword evidence="8" id="KW-1185">Reference proteome</keyword>
<proteinExistence type="inferred from homology"/>
<dbReference type="EMBL" id="GG662711">
    <property type="protein sequence ID" value="EAR94765.4"/>
    <property type="molecule type" value="Genomic_DNA"/>
</dbReference>
<dbReference type="AlphaFoldDB" id="Q23E22"/>
<keyword evidence="7" id="KW-0808">Transferase</keyword>
<dbReference type="Gene3D" id="3.40.640.10">
    <property type="entry name" value="Type I PLP-dependent aspartate aminotransferase-like (Major domain)"/>
    <property type="match status" value="1"/>
</dbReference>
<dbReference type="EC" id="4.4.1.13" evidence="2"/>
<name>Q23E22_TETTS</name>
<dbReference type="KEGG" id="tet:TTHERM_00673400"/>
<dbReference type="Gene3D" id="3.90.1150.10">
    <property type="entry name" value="Aspartate Aminotransferase, domain 1"/>
    <property type="match status" value="1"/>
</dbReference>
<evidence type="ECO:0000313" key="7">
    <source>
        <dbReference type="EMBL" id="EAR94765.4"/>
    </source>
</evidence>
<feature type="domain" description="Aminotransferase class I/classII large" evidence="6">
    <location>
        <begin position="133"/>
        <end position="486"/>
    </location>
</feature>
<accession>Q23E22</accession>
<evidence type="ECO:0000256" key="3">
    <source>
        <dbReference type="ARBA" id="ARBA00022898"/>
    </source>
</evidence>
<dbReference type="GO" id="GO:0030170">
    <property type="term" value="F:pyridoxal phosphate binding"/>
    <property type="evidence" value="ECO:0007669"/>
    <property type="project" value="InterPro"/>
</dbReference>
<dbReference type="GeneID" id="7825928"/>
<dbReference type="InterPro" id="IPR015421">
    <property type="entry name" value="PyrdxlP-dep_Trfase_major"/>
</dbReference>
<comment type="cofactor">
    <cofactor evidence="1">
        <name>pyridoxal 5'-phosphate</name>
        <dbReference type="ChEBI" id="CHEBI:597326"/>
    </cofactor>
</comment>
<keyword evidence="7" id="KW-0032">Aminotransferase</keyword>
<keyword evidence="3" id="KW-0663">Pyridoxal phosphate</keyword>
<dbReference type="InterPro" id="IPR004839">
    <property type="entry name" value="Aminotransferase_I/II_large"/>
</dbReference>
<keyword evidence="4" id="KW-0456">Lyase</keyword>
<dbReference type="Pfam" id="PF00155">
    <property type="entry name" value="Aminotran_1_2"/>
    <property type="match status" value="1"/>
</dbReference>
<dbReference type="HOGENOM" id="CLU_017584_15_0_1"/>
<sequence length="496" mass="58437">MKIHCFFLFIGSTYNLKIFINFLLFCRYKMLSKLRPKMKKKQTVKYLINFFDNTFGLRNIYFQQIAQEFKMQESNQQKQMQSENEKQQQIERQKELFGTVVNRMHSHCLKYDAISIFFPEYQNPEEVSCNWVGDMDFNVCPYITEGIQKRIKTNNIYGYPGLLIKYEPFLNSLISWCRRRHSYEIQPQQINITQNTLQTISTLYRLKSKKNQGIIIQTPIYYKIIDQATMIGRKIVPNPLIFQDGLYYINFELLEEQLADPNNKIMVFCNPLNPSGRVWTYDEVKRVAELCLKYDVFLISDEIFADLTLPGYKHTIAGSISNEINNNTATIFTPSKAFNLSGLSISTVVIPNQEIHRQFTQKNNSQGFYYANIFGQIAYENAYSFQGEQWLTDLMDYIVSNYEFMQQYLTEQYPDIEILQMQAGYLTMLDFSKTNLPYQKIKQILINSNVLLEDLSDFFYPKQTSQLFRINIACPQVKLKECLEKIVHGFKSQSKN</sequence>
<dbReference type="STRING" id="312017.Q23E22"/>
<evidence type="ECO:0000256" key="1">
    <source>
        <dbReference type="ARBA" id="ARBA00001933"/>
    </source>
</evidence>
<evidence type="ECO:0000256" key="2">
    <source>
        <dbReference type="ARBA" id="ARBA00012224"/>
    </source>
</evidence>
<dbReference type="InParanoid" id="Q23E22"/>
<comment type="similarity">
    <text evidence="5">Belongs to the class-II pyridoxal-phosphate-dependent aminotransferase family. MalY/PatB cystathionine beta-lyase subfamily.</text>
</comment>
<dbReference type="InterPro" id="IPR015424">
    <property type="entry name" value="PyrdxlP-dep_Trfase"/>
</dbReference>
<dbReference type="GO" id="GO:0047804">
    <property type="term" value="F:cysteine-S-conjugate beta-lyase activity"/>
    <property type="evidence" value="ECO:0007669"/>
    <property type="project" value="UniProtKB-EC"/>
</dbReference>
<dbReference type="InterPro" id="IPR051798">
    <property type="entry name" value="Class-II_PLP-Dep_Aminotrans"/>
</dbReference>
<dbReference type="RefSeq" id="XP_001015010.4">
    <property type="nucleotide sequence ID" value="XM_001015010.4"/>
</dbReference>
<evidence type="ECO:0000256" key="4">
    <source>
        <dbReference type="ARBA" id="ARBA00023239"/>
    </source>
</evidence>
<organism evidence="7 8">
    <name type="scientific">Tetrahymena thermophila (strain SB210)</name>
    <dbReference type="NCBI Taxonomy" id="312017"/>
    <lineage>
        <taxon>Eukaryota</taxon>
        <taxon>Sar</taxon>
        <taxon>Alveolata</taxon>
        <taxon>Ciliophora</taxon>
        <taxon>Intramacronucleata</taxon>
        <taxon>Oligohymenophorea</taxon>
        <taxon>Hymenostomatida</taxon>
        <taxon>Tetrahymenina</taxon>
        <taxon>Tetrahymenidae</taxon>
        <taxon>Tetrahymena</taxon>
    </lineage>
</organism>
<reference evidence="8" key="1">
    <citation type="journal article" date="2006" name="PLoS Biol.">
        <title>Macronuclear genome sequence of the ciliate Tetrahymena thermophila, a model eukaryote.</title>
        <authorList>
            <person name="Eisen J.A."/>
            <person name="Coyne R.S."/>
            <person name="Wu M."/>
            <person name="Wu D."/>
            <person name="Thiagarajan M."/>
            <person name="Wortman J.R."/>
            <person name="Badger J.H."/>
            <person name="Ren Q."/>
            <person name="Amedeo P."/>
            <person name="Jones K.M."/>
            <person name="Tallon L.J."/>
            <person name="Delcher A.L."/>
            <person name="Salzberg S.L."/>
            <person name="Silva J.C."/>
            <person name="Haas B.J."/>
            <person name="Majoros W.H."/>
            <person name="Farzad M."/>
            <person name="Carlton J.M."/>
            <person name="Smith R.K. Jr."/>
            <person name="Garg J."/>
            <person name="Pearlman R.E."/>
            <person name="Karrer K.M."/>
            <person name="Sun L."/>
            <person name="Manning G."/>
            <person name="Elde N.C."/>
            <person name="Turkewitz A.P."/>
            <person name="Asai D.J."/>
            <person name="Wilkes D.E."/>
            <person name="Wang Y."/>
            <person name="Cai H."/>
            <person name="Collins K."/>
            <person name="Stewart B.A."/>
            <person name="Lee S.R."/>
            <person name="Wilamowska K."/>
            <person name="Weinberg Z."/>
            <person name="Ruzzo W.L."/>
            <person name="Wloga D."/>
            <person name="Gaertig J."/>
            <person name="Frankel J."/>
            <person name="Tsao C.-C."/>
            <person name="Gorovsky M.A."/>
            <person name="Keeling P.J."/>
            <person name="Waller R.F."/>
            <person name="Patron N.J."/>
            <person name="Cherry J.M."/>
            <person name="Stover N.A."/>
            <person name="Krieger C.J."/>
            <person name="del Toro C."/>
            <person name="Ryder H.F."/>
            <person name="Williamson S.C."/>
            <person name="Barbeau R.A."/>
            <person name="Hamilton E.P."/>
            <person name="Orias E."/>
        </authorList>
    </citation>
    <scope>NUCLEOTIDE SEQUENCE [LARGE SCALE GENOMIC DNA]</scope>
    <source>
        <strain evidence="8">SB210</strain>
    </source>
</reference>
<dbReference type="SUPFAM" id="SSF53383">
    <property type="entry name" value="PLP-dependent transferases"/>
    <property type="match status" value="1"/>
</dbReference>
<evidence type="ECO:0000256" key="5">
    <source>
        <dbReference type="ARBA" id="ARBA00037974"/>
    </source>
</evidence>
<dbReference type="PANTHER" id="PTHR43525">
    <property type="entry name" value="PROTEIN MALY"/>
    <property type="match status" value="1"/>
</dbReference>
<dbReference type="Proteomes" id="UP000009168">
    <property type="component" value="Unassembled WGS sequence"/>
</dbReference>
<protein>
    <recommendedName>
        <fullName evidence="2">cysteine-S-conjugate beta-lyase</fullName>
        <ecNumber evidence="2">4.4.1.13</ecNumber>
    </recommendedName>
</protein>
<dbReference type="eggNOG" id="KOG0257">
    <property type="taxonomic scope" value="Eukaryota"/>
</dbReference>
<dbReference type="CDD" id="cd00609">
    <property type="entry name" value="AAT_like"/>
    <property type="match status" value="1"/>
</dbReference>
<dbReference type="OrthoDB" id="7042322at2759"/>
<gene>
    <name evidence="7" type="ORF">TTHERM_00673400</name>
</gene>